<accession>A0A1G8D2T8</accession>
<protein>
    <recommendedName>
        <fullName evidence="4">DDE Tnp4 domain-containing protein</fullName>
    </recommendedName>
</protein>
<proteinExistence type="predicted"/>
<evidence type="ECO:0000313" key="3">
    <source>
        <dbReference type="Proteomes" id="UP000198967"/>
    </source>
</evidence>
<feature type="region of interest" description="Disordered" evidence="1">
    <location>
        <begin position="1"/>
        <end position="41"/>
    </location>
</feature>
<dbReference type="Proteomes" id="UP000198967">
    <property type="component" value="Unassembled WGS sequence"/>
</dbReference>
<dbReference type="AlphaFoldDB" id="A0A1G8D2T8"/>
<feature type="compositionally biased region" description="Basic and acidic residues" evidence="1">
    <location>
        <begin position="26"/>
        <end position="41"/>
    </location>
</feature>
<evidence type="ECO:0000313" key="2">
    <source>
        <dbReference type="EMBL" id="SDH52046.1"/>
    </source>
</evidence>
<evidence type="ECO:0008006" key="4">
    <source>
        <dbReference type="Google" id="ProtNLM"/>
    </source>
</evidence>
<organism evidence="2 3">
    <name type="scientific">Pseudonocardia oroxyli</name>
    <dbReference type="NCBI Taxonomy" id="366584"/>
    <lineage>
        <taxon>Bacteria</taxon>
        <taxon>Bacillati</taxon>
        <taxon>Actinomycetota</taxon>
        <taxon>Actinomycetes</taxon>
        <taxon>Pseudonocardiales</taxon>
        <taxon>Pseudonocardiaceae</taxon>
        <taxon>Pseudonocardia</taxon>
    </lineage>
</organism>
<name>A0A1G8D2T8_PSEOR</name>
<sequence>MAVPQRRRRKDPDTGRFRTLSGFQKRANEAHARRRGPGERANAELRNWRELRKIRSSPNTADKLITAVQTLMITNA</sequence>
<dbReference type="EMBL" id="FNBE01000024">
    <property type="protein sequence ID" value="SDH52046.1"/>
    <property type="molecule type" value="Genomic_DNA"/>
</dbReference>
<gene>
    <name evidence="2" type="ORF">SAMN05216377_12440</name>
</gene>
<dbReference type="RefSeq" id="WP_425438582.1">
    <property type="nucleotide sequence ID" value="NZ_FNBE01000024.1"/>
</dbReference>
<dbReference type="STRING" id="366584.SAMN05216377_12440"/>
<evidence type="ECO:0000256" key="1">
    <source>
        <dbReference type="SAM" id="MobiDB-lite"/>
    </source>
</evidence>
<keyword evidence="3" id="KW-1185">Reference proteome</keyword>
<reference evidence="2 3" key="1">
    <citation type="submission" date="2016-10" db="EMBL/GenBank/DDBJ databases">
        <authorList>
            <person name="de Groot N.N."/>
        </authorList>
    </citation>
    <scope>NUCLEOTIDE SEQUENCE [LARGE SCALE GENOMIC DNA]</scope>
    <source>
        <strain evidence="2 3">CGMCC 4.3143</strain>
    </source>
</reference>